<evidence type="ECO:0000259" key="5">
    <source>
        <dbReference type="PROSITE" id="PS50878"/>
    </source>
</evidence>
<dbReference type="FunFam" id="1.10.340.70:FF:000001">
    <property type="entry name" value="Retrovirus-related Pol polyprotein from transposon gypsy-like Protein"/>
    <property type="match status" value="1"/>
</dbReference>
<feature type="compositionally biased region" description="Basic and acidic residues" evidence="2">
    <location>
        <begin position="1079"/>
        <end position="1089"/>
    </location>
</feature>
<dbReference type="SUPFAM" id="SSF54160">
    <property type="entry name" value="Chromo domain-like"/>
    <property type="match status" value="1"/>
</dbReference>
<keyword evidence="1" id="KW-0511">Multifunctional enzyme</keyword>
<dbReference type="Gene3D" id="3.30.420.10">
    <property type="entry name" value="Ribonuclease H-like superfamily/Ribonuclease H"/>
    <property type="match status" value="2"/>
</dbReference>
<accession>A0A6J8E316</accession>
<dbReference type="GO" id="GO:0003824">
    <property type="term" value="F:catalytic activity"/>
    <property type="evidence" value="ECO:0007669"/>
    <property type="project" value="UniProtKB-KW"/>
</dbReference>
<dbReference type="InterPro" id="IPR041588">
    <property type="entry name" value="Integrase_H2C2"/>
</dbReference>
<evidence type="ECO:0000313" key="7">
    <source>
        <dbReference type="Proteomes" id="UP000507470"/>
    </source>
</evidence>
<dbReference type="InterPro" id="IPR022048">
    <property type="entry name" value="Envelope_fusion-like"/>
</dbReference>
<dbReference type="OrthoDB" id="6161384at2759"/>
<dbReference type="GO" id="GO:0003676">
    <property type="term" value="F:nucleic acid binding"/>
    <property type="evidence" value="ECO:0007669"/>
    <property type="project" value="InterPro"/>
</dbReference>
<dbReference type="CDD" id="cd00024">
    <property type="entry name" value="CD_CSD"/>
    <property type="match status" value="1"/>
</dbReference>
<feature type="region of interest" description="Disordered" evidence="2">
    <location>
        <begin position="1058"/>
        <end position="1119"/>
    </location>
</feature>
<dbReference type="InterPro" id="IPR000477">
    <property type="entry name" value="RT_dom"/>
</dbReference>
<name>A0A6J8E316_MYTCO</name>
<dbReference type="InterPro" id="IPR000953">
    <property type="entry name" value="Chromo/chromo_shadow_dom"/>
</dbReference>
<evidence type="ECO:0000256" key="1">
    <source>
        <dbReference type="ARBA" id="ARBA00023268"/>
    </source>
</evidence>
<dbReference type="InterPro" id="IPR036397">
    <property type="entry name" value="RNaseH_sf"/>
</dbReference>
<dbReference type="InterPro" id="IPR012337">
    <property type="entry name" value="RNaseH-like_sf"/>
</dbReference>
<dbReference type="PANTHER" id="PTHR37984:SF5">
    <property type="entry name" value="PROTEIN NYNRIN-LIKE"/>
    <property type="match status" value="1"/>
</dbReference>
<dbReference type="Pfam" id="PF00385">
    <property type="entry name" value="Chromo"/>
    <property type="match status" value="1"/>
</dbReference>
<evidence type="ECO:0000256" key="3">
    <source>
        <dbReference type="SAM" id="SignalP"/>
    </source>
</evidence>
<dbReference type="Pfam" id="PF17921">
    <property type="entry name" value="Integrase_H2C2"/>
    <property type="match status" value="1"/>
</dbReference>
<sequence length="1524" mass="173353">MGVGGNVLPILGVISLPLVIGNNSYWNDFYVFENVQQNILLGNDFLHPNKVDILNSVGSVFFPDKENNTINTLELNSGLARTVSGTTIPPFHQADIPVTISNVRNHVALLEPLPSLPEKSLAGAKCCVSLYETNKSILRVMNPTKDAIYLPANYVVASVSALQSEMVLPMSTSCNQSPPKIPTQNEKCEEEYLDFDLNNADLSSEQKQLLKCFLNRNRQVFAKDLSELGHTHLYNHVIDTGNALPIKKRFYRQSPQVLADMNRQIDQMLEYGIIEESDSEWQSPVVMCKKKSGELRFCVDYRAVNKISRPKFFPLPRLEDVFDAIGQADATIFSTLDLLSGYWQCGLDPETAHKAAFVTPSGVYQWKRLPFGLVSAPSSFQHLLTQVLRNLNYKIALVYVDDILIFSKSFEEHLKHLQLVFDRLISAGLTLKPSKCLFARPEVIYLGHKISKKGVQADISKVEAVESFPVPKTEKNVRSFLGLTNYYRKFIKGYSHIATPLNRLLRKDVPFEWSEKCQKAFDQLKQSLCSSPILAYPNMSRPFILTTDASGSAIAYILGQLDSEGRKRVIAYGGRSLSEGYSFEICYREGNKNGNADGLSRREYSVSQSSLEPEDAIPSVDVNLVSVEQETNEHLQVTFLYNSCNSPTPTIMEITTGNSTEQPVPSTNEKHPEQITEVIPENVSFQKMKKLATKVFLEASQYALLDGVLFHFYQPRTRGRKKDIFVRQLACPRQFRNDLLKSYHELGHFGFDRTYLAIKQKYFFPGMYQAVADFIRGCDSCQRAKPHAHAKRVPLTPMPILDTFSRWHIDLIGPFKETKLGHKYILIVVCALSKWTEAFPVRSETAADIAEVLHKKSSLVMEVVLVWSQIPWPRVHDSYHPQTNSVAERTNKTVIQCLKTIVDENQSNWAELLPGILMAFRMSPSAFSEFSPYHLLFGKEMNLPVDTTLLPKTDLNKNLKCHIENILDCLKIAKRCATDNLQYSQERQKSHYDKNTALPQFEIQDLVLIHNPKVPVGLSSKLHRKNDGPFYIVAKGPNHTFKLRRCEDNKLLKSMINSNRLKKYNPPDHRPDQNAPPPDEPRPDPRRTEQPNFQEPEPNRDTSQNSQTNIQDSDEPVEDNAKQFYDIEKLLQRRKYKGEPQFLVKWVGFKEKTWEPEQNLPIQLVRQFLATKTQGGALSYATVFSWILLVGIYAVNADGEVQMHRINYGVTFAKEANIVFGSENWLHTFDIPLPHTISSVQFPKCDIVHQNCHILNQVISQLSAVRTGVTANINNTIDVIHRLVKKADFNLDIHSQSRSKRGLFDFIGSISRSLFGTATVKDVQKLARHINILAERNSKFAKAMSHHDEELSSFMTNTDSRFSNMMRGIQKNYDSIQNVTFETAKFVAHFEDVSLKLSNLFIDQMNDSSVITKYLEELNIGIHEVVKGKLSPFLISPKILNNAIKHIKLILSDKFKGFYLLNSDPSYYYSDCSMLFARKHSTLYVTLKFPISTFAFPLYLYKTTSYPVPVNVTMYPCNPDIRFT</sequence>
<dbReference type="CDD" id="cd01647">
    <property type="entry name" value="RT_LTR"/>
    <property type="match status" value="1"/>
</dbReference>
<dbReference type="InterPro" id="IPR043128">
    <property type="entry name" value="Rev_trsase/Diguanyl_cyclase"/>
</dbReference>
<dbReference type="PROSITE" id="PS50878">
    <property type="entry name" value="RT_POL"/>
    <property type="match status" value="1"/>
</dbReference>
<dbReference type="EMBL" id="CACVKT020008306">
    <property type="protein sequence ID" value="CAC5413982.1"/>
    <property type="molecule type" value="Genomic_DNA"/>
</dbReference>
<dbReference type="Gene3D" id="1.10.340.70">
    <property type="match status" value="1"/>
</dbReference>
<keyword evidence="3" id="KW-0732">Signal</keyword>
<dbReference type="InterPro" id="IPR023780">
    <property type="entry name" value="Chromo_domain"/>
</dbReference>
<dbReference type="Gene3D" id="2.40.50.40">
    <property type="match status" value="1"/>
</dbReference>
<dbReference type="Gene3D" id="3.30.70.270">
    <property type="match status" value="2"/>
</dbReference>
<dbReference type="InterPro" id="IPR041577">
    <property type="entry name" value="RT_RNaseH_2"/>
</dbReference>
<dbReference type="SUPFAM" id="SSF56672">
    <property type="entry name" value="DNA/RNA polymerases"/>
    <property type="match status" value="1"/>
</dbReference>
<dbReference type="Pfam" id="PF12259">
    <property type="entry name" value="Baculo_F"/>
    <property type="match status" value="1"/>
</dbReference>
<protein>
    <submittedName>
        <fullName evidence="6">Transposon Ty3-I Gag-Pol polyprotein,Transposon Ty3-G Gag-Pol polyprotein</fullName>
    </submittedName>
</protein>
<feature type="chain" id="PRO_5026838460" evidence="3">
    <location>
        <begin position="22"/>
        <end position="1524"/>
    </location>
</feature>
<dbReference type="SMART" id="SM00298">
    <property type="entry name" value="CHROMO"/>
    <property type="match status" value="1"/>
</dbReference>
<proteinExistence type="predicted"/>
<gene>
    <name evidence="6" type="ORF">MCOR_46835</name>
</gene>
<evidence type="ECO:0000256" key="2">
    <source>
        <dbReference type="SAM" id="MobiDB-lite"/>
    </source>
</evidence>
<feature type="domain" description="Reverse transcriptase" evidence="5">
    <location>
        <begin position="269"/>
        <end position="450"/>
    </location>
</feature>
<dbReference type="Proteomes" id="UP000507470">
    <property type="component" value="Unassembled WGS sequence"/>
</dbReference>
<feature type="signal peptide" evidence="3">
    <location>
        <begin position="1"/>
        <end position="21"/>
    </location>
</feature>
<dbReference type="SUPFAM" id="SSF53098">
    <property type="entry name" value="Ribonuclease H-like"/>
    <property type="match status" value="1"/>
</dbReference>
<keyword evidence="7" id="KW-1185">Reference proteome</keyword>
<feature type="compositionally biased region" description="Polar residues" evidence="2">
    <location>
        <begin position="1101"/>
        <end position="1111"/>
    </location>
</feature>
<dbReference type="InterPro" id="IPR043502">
    <property type="entry name" value="DNA/RNA_pol_sf"/>
</dbReference>
<reference evidence="6 7" key="1">
    <citation type="submission" date="2020-06" db="EMBL/GenBank/DDBJ databases">
        <authorList>
            <person name="Li R."/>
            <person name="Bekaert M."/>
        </authorList>
    </citation>
    <scope>NUCLEOTIDE SEQUENCE [LARGE SCALE GENOMIC DNA]</scope>
    <source>
        <strain evidence="7">wild</strain>
    </source>
</reference>
<dbReference type="FunFam" id="3.30.70.270:FF:000026">
    <property type="entry name" value="Transposon Ty3-G Gag-Pol polyprotein"/>
    <property type="match status" value="1"/>
</dbReference>
<evidence type="ECO:0000313" key="6">
    <source>
        <dbReference type="EMBL" id="CAC5413982.1"/>
    </source>
</evidence>
<feature type="domain" description="Chromo" evidence="4">
    <location>
        <begin position="1125"/>
        <end position="1160"/>
    </location>
</feature>
<dbReference type="InterPro" id="IPR050951">
    <property type="entry name" value="Retrovirus_Pol_polyprotein"/>
</dbReference>
<evidence type="ECO:0000259" key="4">
    <source>
        <dbReference type="PROSITE" id="PS50013"/>
    </source>
</evidence>
<dbReference type="PROSITE" id="PS50013">
    <property type="entry name" value="CHROMO_2"/>
    <property type="match status" value="1"/>
</dbReference>
<organism evidence="6 7">
    <name type="scientific">Mytilus coruscus</name>
    <name type="common">Sea mussel</name>
    <dbReference type="NCBI Taxonomy" id="42192"/>
    <lineage>
        <taxon>Eukaryota</taxon>
        <taxon>Metazoa</taxon>
        <taxon>Spiralia</taxon>
        <taxon>Lophotrochozoa</taxon>
        <taxon>Mollusca</taxon>
        <taxon>Bivalvia</taxon>
        <taxon>Autobranchia</taxon>
        <taxon>Pteriomorphia</taxon>
        <taxon>Mytilida</taxon>
        <taxon>Mytiloidea</taxon>
        <taxon>Mytilidae</taxon>
        <taxon>Mytilinae</taxon>
        <taxon>Mytilus</taxon>
    </lineage>
</organism>
<dbReference type="Pfam" id="PF00078">
    <property type="entry name" value="RVT_1"/>
    <property type="match status" value="1"/>
</dbReference>
<dbReference type="GO" id="GO:0006259">
    <property type="term" value="P:DNA metabolic process"/>
    <property type="evidence" value="ECO:0007669"/>
    <property type="project" value="UniProtKB-ARBA"/>
</dbReference>
<dbReference type="PANTHER" id="PTHR37984">
    <property type="entry name" value="PROTEIN CBG26694"/>
    <property type="match status" value="1"/>
</dbReference>
<dbReference type="InterPro" id="IPR016197">
    <property type="entry name" value="Chromo-like_dom_sf"/>
</dbReference>
<dbReference type="Pfam" id="PF17919">
    <property type="entry name" value="RT_RNaseH_2"/>
    <property type="match status" value="1"/>
</dbReference>
<dbReference type="Gene3D" id="3.10.10.10">
    <property type="entry name" value="HIV Type 1 Reverse Transcriptase, subunit A, domain 1"/>
    <property type="match status" value="1"/>
</dbReference>